<dbReference type="EMBL" id="GDQN01006904">
    <property type="protein sequence ID" value="JAT84150.1"/>
    <property type="molecule type" value="Transcribed_RNA"/>
</dbReference>
<reference evidence="2" key="1">
    <citation type="submission" date="2015-09" db="EMBL/GenBank/DDBJ databases">
        <title>De novo assembly of Pectinophora gossypiella (Pink Bollworm) gut transcriptome.</title>
        <authorList>
            <person name="Tassone E.E."/>
        </authorList>
    </citation>
    <scope>NUCLEOTIDE SEQUENCE</scope>
</reference>
<proteinExistence type="predicted"/>
<protein>
    <submittedName>
        <fullName evidence="2">Uncharacterized protein</fullName>
    </submittedName>
</protein>
<evidence type="ECO:0000256" key="1">
    <source>
        <dbReference type="SAM" id="MobiDB-lite"/>
    </source>
</evidence>
<evidence type="ECO:0000313" key="2">
    <source>
        <dbReference type="EMBL" id="JAT84150.1"/>
    </source>
</evidence>
<feature type="compositionally biased region" description="Polar residues" evidence="1">
    <location>
        <begin position="72"/>
        <end position="85"/>
    </location>
</feature>
<gene>
    <name evidence="2" type="ORF">g.1991</name>
</gene>
<organism evidence="2">
    <name type="scientific">Pectinophora gossypiella</name>
    <name type="common">Cotton pink bollworm</name>
    <name type="synonym">Depressaria gossypiella</name>
    <dbReference type="NCBI Taxonomy" id="13191"/>
    <lineage>
        <taxon>Eukaryota</taxon>
        <taxon>Metazoa</taxon>
        <taxon>Ecdysozoa</taxon>
        <taxon>Arthropoda</taxon>
        <taxon>Hexapoda</taxon>
        <taxon>Insecta</taxon>
        <taxon>Pterygota</taxon>
        <taxon>Neoptera</taxon>
        <taxon>Endopterygota</taxon>
        <taxon>Lepidoptera</taxon>
        <taxon>Glossata</taxon>
        <taxon>Ditrysia</taxon>
        <taxon>Gelechioidea</taxon>
        <taxon>Gelechiidae</taxon>
        <taxon>Apatetrinae</taxon>
        <taxon>Pectinophora</taxon>
    </lineage>
</organism>
<name>A0A1E1WAW9_PECGO</name>
<dbReference type="AlphaFoldDB" id="A0A1E1WAW9"/>
<feature type="region of interest" description="Disordered" evidence="1">
    <location>
        <begin position="55"/>
        <end position="111"/>
    </location>
</feature>
<feature type="non-terminal residue" evidence="2">
    <location>
        <position position="1"/>
    </location>
</feature>
<sequence>QSDADAIDCNEVNESPTILSYKIDQHILNSARRHKDHVQSGTYLDELDSADFFACENDSIPASPNESEKNNQRLPNGGKQTNSGTGRLVDCSSSDDSDNKALYVSPQPGISDIRRVPDINSSFSDMADIDMTKLVSN</sequence>
<accession>A0A1E1WAW9</accession>